<evidence type="ECO:0000256" key="1">
    <source>
        <dbReference type="ARBA" id="ARBA00022527"/>
    </source>
</evidence>
<dbReference type="EMBL" id="JAGEOJ010000004">
    <property type="protein sequence ID" value="MBO2447719.1"/>
    <property type="molecule type" value="Genomic_DNA"/>
</dbReference>
<dbReference type="InterPro" id="IPR036890">
    <property type="entry name" value="HATPase_C_sf"/>
</dbReference>
<keyword evidence="1" id="KW-0723">Serine/threonine-protein kinase</keyword>
<keyword evidence="1" id="KW-0418">Kinase</keyword>
<dbReference type="GO" id="GO:0004674">
    <property type="term" value="F:protein serine/threonine kinase activity"/>
    <property type="evidence" value="ECO:0007669"/>
    <property type="project" value="UniProtKB-KW"/>
</dbReference>
<dbReference type="Proteomes" id="UP000669179">
    <property type="component" value="Unassembled WGS sequence"/>
</dbReference>
<evidence type="ECO:0000313" key="4">
    <source>
        <dbReference type="Proteomes" id="UP000669179"/>
    </source>
</evidence>
<gene>
    <name evidence="3" type="ORF">J4573_11515</name>
</gene>
<keyword evidence="1" id="KW-0808">Transferase</keyword>
<reference evidence="3" key="1">
    <citation type="submission" date="2021-03" db="EMBL/GenBank/DDBJ databases">
        <authorList>
            <person name="Kanchanasin P."/>
            <person name="Saeng-In P."/>
            <person name="Phongsopitanun W."/>
            <person name="Yuki M."/>
            <person name="Kudo T."/>
            <person name="Ohkuma M."/>
            <person name="Tanasupawat S."/>
        </authorList>
    </citation>
    <scope>NUCLEOTIDE SEQUENCE</scope>
    <source>
        <strain evidence="3">GKU 128</strain>
    </source>
</reference>
<accession>A0A939PDJ9</accession>
<dbReference type="Gene3D" id="3.30.565.10">
    <property type="entry name" value="Histidine kinase-like ATPase, C-terminal domain"/>
    <property type="match status" value="1"/>
</dbReference>
<dbReference type="GO" id="GO:0005524">
    <property type="term" value="F:ATP binding"/>
    <property type="evidence" value="ECO:0007669"/>
    <property type="project" value="UniProtKB-KW"/>
</dbReference>
<keyword evidence="4" id="KW-1185">Reference proteome</keyword>
<dbReference type="RefSeq" id="WP_208255353.1">
    <property type="nucleotide sequence ID" value="NZ_JAGEOJ010000004.1"/>
</dbReference>
<dbReference type="PANTHER" id="PTHR35526:SF3">
    <property type="entry name" value="ANTI-SIGMA-F FACTOR RSBW"/>
    <property type="match status" value="1"/>
</dbReference>
<protein>
    <submittedName>
        <fullName evidence="3">ATP-binding protein</fullName>
    </submittedName>
</protein>
<name>A0A939PDJ9_9ACTN</name>
<comment type="caution">
    <text evidence="3">The sequence shown here is derived from an EMBL/GenBank/DDBJ whole genome shotgun (WGS) entry which is preliminary data.</text>
</comment>
<keyword evidence="3" id="KW-0547">Nucleotide-binding</keyword>
<dbReference type="InterPro" id="IPR003594">
    <property type="entry name" value="HATPase_dom"/>
</dbReference>
<sequence>MNSSRSGVVDTMTLPAAGTPGAVISEGTLAAAPASAPASINARAGAVTDAGAGVDERAARLFPFDATAERACLSLPAQPPSVATARRFAAERLTHWRLETMADDVCLVVSELVTNAVKEVRGIAAHDEDHPHSPTPLEALVFQMTRAAGALSAGVWDPGAGVPTQCPDDYLATSGRGLVIIAALADDLDVHPCPAGGKSVNARWLLPGAPEPEVES</sequence>
<evidence type="ECO:0000313" key="3">
    <source>
        <dbReference type="EMBL" id="MBO2447719.1"/>
    </source>
</evidence>
<feature type="domain" description="Histidine kinase/HSP90-like ATPase" evidence="2">
    <location>
        <begin position="75"/>
        <end position="204"/>
    </location>
</feature>
<dbReference type="InterPro" id="IPR050267">
    <property type="entry name" value="Anti-sigma-factor_SerPK"/>
</dbReference>
<proteinExistence type="predicted"/>
<dbReference type="Pfam" id="PF13581">
    <property type="entry name" value="HATPase_c_2"/>
    <property type="match status" value="1"/>
</dbReference>
<dbReference type="PANTHER" id="PTHR35526">
    <property type="entry name" value="ANTI-SIGMA-F FACTOR RSBW-RELATED"/>
    <property type="match status" value="1"/>
</dbReference>
<evidence type="ECO:0000259" key="2">
    <source>
        <dbReference type="Pfam" id="PF13581"/>
    </source>
</evidence>
<dbReference type="CDD" id="cd16936">
    <property type="entry name" value="HATPase_RsbW-like"/>
    <property type="match status" value="1"/>
</dbReference>
<keyword evidence="3" id="KW-0067">ATP-binding</keyword>
<dbReference type="SUPFAM" id="SSF55874">
    <property type="entry name" value="ATPase domain of HSP90 chaperone/DNA topoisomerase II/histidine kinase"/>
    <property type="match status" value="1"/>
</dbReference>
<dbReference type="AlphaFoldDB" id="A0A939PDJ9"/>
<organism evidence="3 4">
    <name type="scientific">Actinomadura barringtoniae</name>
    <dbReference type="NCBI Taxonomy" id="1427535"/>
    <lineage>
        <taxon>Bacteria</taxon>
        <taxon>Bacillati</taxon>
        <taxon>Actinomycetota</taxon>
        <taxon>Actinomycetes</taxon>
        <taxon>Streptosporangiales</taxon>
        <taxon>Thermomonosporaceae</taxon>
        <taxon>Actinomadura</taxon>
    </lineage>
</organism>